<keyword evidence="1" id="KW-1133">Transmembrane helix</keyword>
<keyword evidence="1" id="KW-0472">Membrane</keyword>
<feature type="transmembrane region" description="Helical" evidence="1">
    <location>
        <begin position="52"/>
        <end position="71"/>
    </location>
</feature>
<dbReference type="EMBL" id="LSOG01000016">
    <property type="protein sequence ID" value="OEH48458.1"/>
    <property type="molecule type" value="Genomic_DNA"/>
</dbReference>
<keyword evidence="1" id="KW-0812">Transmembrane</keyword>
<protein>
    <submittedName>
        <fullName evidence="2">Uncharacterized protein</fullName>
    </submittedName>
</protein>
<reference evidence="2 3" key="1">
    <citation type="submission" date="2016-02" db="EMBL/GenBank/DDBJ databases">
        <title>Secondary metabolites in Legionella.</title>
        <authorList>
            <person name="Tobias N.J."/>
            <person name="Bode H.B."/>
        </authorList>
    </citation>
    <scope>NUCLEOTIDE SEQUENCE [LARGE SCALE GENOMIC DNA]</scope>
    <source>
        <strain evidence="2 3">DSM 19216</strain>
    </source>
</reference>
<evidence type="ECO:0000313" key="2">
    <source>
        <dbReference type="EMBL" id="OEH48458.1"/>
    </source>
</evidence>
<evidence type="ECO:0000313" key="3">
    <source>
        <dbReference type="Proteomes" id="UP000095229"/>
    </source>
</evidence>
<evidence type="ECO:0000256" key="1">
    <source>
        <dbReference type="SAM" id="Phobius"/>
    </source>
</evidence>
<accession>A0A1E5JWI5</accession>
<dbReference type="Proteomes" id="UP000095229">
    <property type="component" value="Unassembled WGS sequence"/>
</dbReference>
<keyword evidence="3" id="KW-1185">Reference proteome</keyword>
<dbReference type="PATRIC" id="fig|45071.6.peg.1934"/>
<sequence>MTEKAGKCVKMKTKIIVRIKLKFCINCRSCCTCGIKKGTQNDSPEKTTERDLIAFFIIVLLFGFLTQRNFCSVKQVLNVSKSYFRADKIDYLF</sequence>
<dbReference type="AlphaFoldDB" id="A0A1E5JWI5"/>
<name>A0A1E5JWI5_9GAMM</name>
<comment type="caution">
    <text evidence="2">The sequence shown here is derived from an EMBL/GenBank/DDBJ whole genome shotgun (WGS) entry which is preliminary data.</text>
</comment>
<proteinExistence type="predicted"/>
<organism evidence="2 3">
    <name type="scientific">Legionella parisiensis</name>
    <dbReference type="NCBI Taxonomy" id="45071"/>
    <lineage>
        <taxon>Bacteria</taxon>
        <taxon>Pseudomonadati</taxon>
        <taxon>Pseudomonadota</taxon>
        <taxon>Gammaproteobacteria</taxon>
        <taxon>Legionellales</taxon>
        <taxon>Legionellaceae</taxon>
        <taxon>Legionella</taxon>
    </lineage>
</organism>
<gene>
    <name evidence="2" type="ORF">lpari_00533</name>
</gene>